<proteinExistence type="predicted"/>
<dbReference type="RefSeq" id="WP_168987424.1">
    <property type="nucleotide sequence ID" value="NZ_CAWPHM010000210.1"/>
</dbReference>
<keyword evidence="2" id="KW-0378">Hydrolase</keyword>
<dbReference type="AlphaFoldDB" id="A0A972FDF0"/>
<dbReference type="Pfam" id="PF12697">
    <property type="entry name" value="Abhydrolase_6"/>
    <property type="match status" value="1"/>
</dbReference>
<keyword evidence="3" id="KW-1185">Reference proteome</keyword>
<dbReference type="SUPFAM" id="SSF53474">
    <property type="entry name" value="alpha/beta-Hydrolases"/>
    <property type="match status" value="1"/>
</dbReference>
<dbReference type="Proteomes" id="UP000599523">
    <property type="component" value="Unassembled WGS sequence"/>
</dbReference>
<evidence type="ECO:0000313" key="3">
    <source>
        <dbReference type="Proteomes" id="UP000599523"/>
    </source>
</evidence>
<reference evidence="2" key="1">
    <citation type="submission" date="2019-12" db="EMBL/GenBank/DDBJ databases">
        <title>Comparative genomics gives insights into the taxonomy of the Azoarcus-Aromatoleum group and reveals separate origins of nif in the plant-associated Azoarcus and non-plant-associated Aromatoleum sub-groups.</title>
        <authorList>
            <person name="Lafos M."/>
            <person name="Maluk M."/>
            <person name="Batista M."/>
            <person name="Junghare M."/>
            <person name="Carmona M."/>
            <person name="Faoro H."/>
            <person name="Cruz L.M."/>
            <person name="Battistoni F."/>
            <person name="De Souza E."/>
            <person name="Pedrosa F."/>
            <person name="Chen W.-M."/>
            <person name="Poole P.S."/>
            <person name="Dixon R.A."/>
            <person name="James E.K."/>
        </authorList>
    </citation>
    <scope>NUCLEOTIDE SEQUENCE</scope>
    <source>
        <strain evidence="2">NSC3</strain>
    </source>
</reference>
<dbReference type="GO" id="GO:0016787">
    <property type="term" value="F:hydrolase activity"/>
    <property type="evidence" value="ECO:0007669"/>
    <property type="project" value="UniProtKB-KW"/>
</dbReference>
<protein>
    <submittedName>
        <fullName evidence="2">Alpha/beta fold hydrolase</fullName>
    </submittedName>
</protein>
<sequence length="246" mass="25612">MTNRIVLIHGAGHDGSVWDLQAAALRAEGFEVLAPSLPGHGACTAAALPDIESMATWLAELLRADGWGTTAIAGHSMGSLVALEACARAPELFNSLILVGTAYPMPVAPALLQAAMDEPDKAHALINKWSFAPPAGDPDPANPLREANLALMRRQRHGVLANDLKACDTYTGGLEAAARVSCRSTLICGALDRMTPPKAAVGLRDALAANGFNVPTITLEGAGHSMMSEQPVALTHAIKESITLSD</sequence>
<dbReference type="PANTHER" id="PTHR43194:SF2">
    <property type="entry name" value="PEROXISOMAL MEMBRANE PROTEIN LPX1"/>
    <property type="match status" value="1"/>
</dbReference>
<name>A0A972FDF0_9RHOO</name>
<dbReference type="PRINTS" id="PR00412">
    <property type="entry name" value="EPOXHYDRLASE"/>
</dbReference>
<dbReference type="PRINTS" id="PR00111">
    <property type="entry name" value="ABHYDROLASE"/>
</dbReference>
<dbReference type="InterPro" id="IPR000639">
    <property type="entry name" value="Epox_hydrolase-like"/>
</dbReference>
<organism evidence="2 3">
    <name type="scientific">Azoarcus taiwanensis</name>
    <dbReference type="NCBI Taxonomy" id="666964"/>
    <lineage>
        <taxon>Bacteria</taxon>
        <taxon>Pseudomonadati</taxon>
        <taxon>Pseudomonadota</taxon>
        <taxon>Betaproteobacteria</taxon>
        <taxon>Rhodocyclales</taxon>
        <taxon>Zoogloeaceae</taxon>
        <taxon>Azoarcus</taxon>
    </lineage>
</organism>
<feature type="domain" description="AB hydrolase-1" evidence="1">
    <location>
        <begin position="5"/>
        <end position="234"/>
    </location>
</feature>
<dbReference type="InterPro" id="IPR029058">
    <property type="entry name" value="AB_hydrolase_fold"/>
</dbReference>
<evidence type="ECO:0000313" key="2">
    <source>
        <dbReference type="EMBL" id="NMG02640.1"/>
    </source>
</evidence>
<dbReference type="EMBL" id="WTVM01000028">
    <property type="protein sequence ID" value="NMG02640.1"/>
    <property type="molecule type" value="Genomic_DNA"/>
</dbReference>
<dbReference type="InterPro" id="IPR050228">
    <property type="entry name" value="Carboxylesterase_BioH"/>
</dbReference>
<gene>
    <name evidence="2" type="ORF">GPA21_06605</name>
</gene>
<dbReference type="Gene3D" id="3.40.50.1820">
    <property type="entry name" value="alpha/beta hydrolase"/>
    <property type="match status" value="1"/>
</dbReference>
<accession>A0A972FDF0</accession>
<evidence type="ECO:0000259" key="1">
    <source>
        <dbReference type="Pfam" id="PF12697"/>
    </source>
</evidence>
<comment type="caution">
    <text evidence="2">The sequence shown here is derived from an EMBL/GenBank/DDBJ whole genome shotgun (WGS) entry which is preliminary data.</text>
</comment>
<dbReference type="PANTHER" id="PTHR43194">
    <property type="entry name" value="HYDROLASE ALPHA/BETA FOLD FAMILY"/>
    <property type="match status" value="1"/>
</dbReference>
<dbReference type="InterPro" id="IPR000073">
    <property type="entry name" value="AB_hydrolase_1"/>
</dbReference>